<reference evidence="5" key="1">
    <citation type="submission" date="2019-02" db="EMBL/GenBank/DDBJ databases">
        <authorList>
            <person name="Li S.-H."/>
        </authorList>
    </citation>
    <scope>NUCLEOTIDE SEQUENCE</scope>
    <source>
        <strain evidence="5">IMCC8485</strain>
    </source>
</reference>
<proteinExistence type="predicted"/>
<dbReference type="PROSITE" id="PS50987">
    <property type="entry name" value="HTH_ARSR_2"/>
    <property type="match status" value="1"/>
</dbReference>
<keyword evidence="2" id="KW-0238">DNA-binding</keyword>
<dbReference type="EMBL" id="SHNP01000008">
    <property type="protein sequence ID" value="MCX2975520.1"/>
    <property type="molecule type" value="Genomic_DNA"/>
</dbReference>
<name>A0ABT3SZT7_9GAMM</name>
<dbReference type="Pfam" id="PF01022">
    <property type="entry name" value="HTH_5"/>
    <property type="match status" value="1"/>
</dbReference>
<dbReference type="InterPro" id="IPR036390">
    <property type="entry name" value="WH_DNA-bd_sf"/>
</dbReference>
<organism evidence="5 6">
    <name type="scientific">Candidatus Seongchinamella marina</name>
    <dbReference type="NCBI Taxonomy" id="2518990"/>
    <lineage>
        <taxon>Bacteria</taxon>
        <taxon>Pseudomonadati</taxon>
        <taxon>Pseudomonadota</taxon>
        <taxon>Gammaproteobacteria</taxon>
        <taxon>Cellvibrionales</taxon>
        <taxon>Halieaceae</taxon>
        <taxon>Seongchinamella</taxon>
    </lineage>
</organism>
<evidence type="ECO:0000259" key="4">
    <source>
        <dbReference type="PROSITE" id="PS50987"/>
    </source>
</evidence>
<dbReference type="PANTHER" id="PTHR43132">
    <property type="entry name" value="ARSENICAL RESISTANCE OPERON REPRESSOR ARSR-RELATED"/>
    <property type="match status" value="1"/>
</dbReference>
<dbReference type="InterPro" id="IPR001845">
    <property type="entry name" value="HTH_ArsR_DNA-bd_dom"/>
</dbReference>
<evidence type="ECO:0000256" key="1">
    <source>
        <dbReference type="ARBA" id="ARBA00023015"/>
    </source>
</evidence>
<sequence>MNLEEMAEHADEAIQLLKALSNRSRLMVLCILSDGELSVGELLERVPLSQSALSQHLAVLRRDELVATRREAQTVFYSLQDENAARVVSLLHEMYCEPT</sequence>
<dbReference type="InterPro" id="IPR011991">
    <property type="entry name" value="ArsR-like_HTH"/>
</dbReference>
<keyword evidence="1" id="KW-0805">Transcription regulation</keyword>
<dbReference type="SMART" id="SM00418">
    <property type="entry name" value="HTH_ARSR"/>
    <property type="match status" value="1"/>
</dbReference>
<evidence type="ECO:0000313" key="6">
    <source>
        <dbReference type="Proteomes" id="UP001143307"/>
    </source>
</evidence>
<comment type="caution">
    <text evidence="5">The sequence shown here is derived from an EMBL/GenBank/DDBJ whole genome shotgun (WGS) entry which is preliminary data.</text>
</comment>
<dbReference type="InterPro" id="IPR051011">
    <property type="entry name" value="Metal_resp_trans_reg"/>
</dbReference>
<protein>
    <submittedName>
        <fullName evidence="5">ArsR family transcriptional regulator</fullName>
    </submittedName>
</protein>
<dbReference type="Proteomes" id="UP001143307">
    <property type="component" value="Unassembled WGS sequence"/>
</dbReference>
<dbReference type="InterPro" id="IPR036388">
    <property type="entry name" value="WH-like_DNA-bd_sf"/>
</dbReference>
<keyword evidence="3" id="KW-0804">Transcription</keyword>
<gene>
    <name evidence="5" type="ORF">EYC87_18215</name>
</gene>
<accession>A0ABT3SZT7</accession>
<evidence type="ECO:0000313" key="5">
    <source>
        <dbReference type="EMBL" id="MCX2975520.1"/>
    </source>
</evidence>
<dbReference type="CDD" id="cd00090">
    <property type="entry name" value="HTH_ARSR"/>
    <property type="match status" value="1"/>
</dbReference>
<dbReference type="SUPFAM" id="SSF46785">
    <property type="entry name" value="Winged helix' DNA-binding domain"/>
    <property type="match status" value="1"/>
</dbReference>
<dbReference type="PANTHER" id="PTHR43132:SF2">
    <property type="entry name" value="ARSENICAL RESISTANCE OPERON REPRESSOR ARSR-RELATED"/>
    <property type="match status" value="1"/>
</dbReference>
<feature type="domain" description="HTH arsR-type" evidence="4">
    <location>
        <begin position="3"/>
        <end position="99"/>
    </location>
</feature>
<dbReference type="NCBIfam" id="NF033788">
    <property type="entry name" value="HTH_metalloreg"/>
    <property type="match status" value="1"/>
</dbReference>
<dbReference type="Gene3D" id="1.10.10.10">
    <property type="entry name" value="Winged helix-like DNA-binding domain superfamily/Winged helix DNA-binding domain"/>
    <property type="match status" value="1"/>
</dbReference>
<keyword evidence="6" id="KW-1185">Reference proteome</keyword>
<evidence type="ECO:0000256" key="3">
    <source>
        <dbReference type="ARBA" id="ARBA00023163"/>
    </source>
</evidence>
<dbReference type="PRINTS" id="PR00778">
    <property type="entry name" value="HTHARSR"/>
</dbReference>
<evidence type="ECO:0000256" key="2">
    <source>
        <dbReference type="ARBA" id="ARBA00023125"/>
    </source>
</evidence>